<proteinExistence type="predicted"/>
<dbReference type="RefSeq" id="WP_235678134.1">
    <property type="nucleotide sequence ID" value="NZ_AP022595.1"/>
</dbReference>
<dbReference type="EMBL" id="AP022595">
    <property type="protein sequence ID" value="BBY57010.1"/>
    <property type="molecule type" value="Genomic_DNA"/>
</dbReference>
<organism evidence="1 2">
    <name type="scientific">Mycolicibacterium sarraceniae</name>
    <dbReference type="NCBI Taxonomy" id="1534348"/>
    <lineage>
        <taxon>Bacteria</taxon>
        <taxon>Bacillati</taxon>
        <taxon>Actinomycetota</taxon>
        <taxon>Actinomycetes</taxon>
        <taxon>Mycobacteriales</taxon>
        <taxon>Mycobacteriaceae</taxon>
        <taxon>Mycolicibacterium</taxon>
    </lineage>
</organism>
<dbReference type="AlphaFoldDB" id="A0A7I7SKF5"/>
<accession>A0A7I7SKF5</accession>
<protein>
    <submittedName>
        <fullName evidence="1">Uncharacterized protein</fullName>
    </submittedName>
</protein>
<dbReference type="KEGG" id="msar:MSAR_01460"/>
<keyword evidence="2" id="KW-1185">Reference proteome</keyword>
<dbReference type="Proteomes" id="UP000466445">
    <property type="component" value="Chromosome"/>
</dbReference>
<reference evidence="1 2" key="1">
    <citation type="journal article" date="2019" name="Emerg. Microbes Infect.">
        <title>Comprehensive subspecies identification of 175 nontuberculous mycobacteria species based on 7547 genomic profiles.</title>
        <authorList>
            <person name="Matsumoto Y."/>
            <person name="Kinjo T."/>
            <person name="Motooka D."/>
            <person name="Nabeya D."/>
            <person name="Jung N."/>
            <person name="Uechi K."/>
            <person name="Horii T."/>
            <person name="Iida T."/>
            <person name="Fujita J."/>
            <person name="Nakamura S."/>
        </authorList>
    </citation>
    <scope>NUCLEOTIDE SEQUENCE [LARGE SCALE GENOMIC DNA]</scope>
    <source>
        <strain evidence="1 2">JCM 30395</strain>
    </source>
</reference>
<name>A0A7I7SKF5_9MYCO</name>
<evidence type="ECO:0000313" key="1">
    <source>
        <dbReference type="EMBL" id="BBY57010.1"/>
    </source>
</evidence>
<sequence>MGGTDICATAADVGVVALLVAAAAARGVDATPLPDRLCTYEVSSAANTLEIAASAACTGPRGAADADGVDFAAGRLVTFCVDIDDLGFPSVVAFPARGPAWPPADEAVD</sequence>
<gene>
    <name evidence="1" type="ORF">MSAR_01460</name>
</gene>
<evidence type="ECO:0000313" key="2">
    <source>
        <dbReference type="Proteomes" id="UP000466445"/>
    </source>
</evidence>